<name>A0A9E8SMJ8_9BACT</name>
<proteinExistence type="predicted"/>
<accession>A0A9E8SMJ8</accession>
<evidence type="ECO:0000313" key="2">
    <source>
        <dbReference type="Proteomes" id="UP001164653"/>
    </source>
</evidence>
<reference evidence="1" key="1">
    <citation type="submission" date="2022-11" db="EMBL/GenBank/DDBJ databases">
        <title>Dyadobacter pollutisoli sp. nov., isolated from plastic dumped soil.</title>
        <authorList>
            <person name="Kim J.M."/>
            <person name="Kim K.R."/>
            <person name="Lee J.K."/>
            <person name="Hao L."/>
            <person name="Jeon C.O."/>
        </authorList>
    </citation>
    <scope>NUCLEOTIDE SEQUENCE</scope>
    <source>
        <strain evidence="1">U1</strain>
    </source>
</reference>
<dbReference type="KEGG" id="dpf:ON006_05405"/>
<evidence type="ECO:0000313" key="1">
    <source>
        <dbReference type="EMBL" id="WAC13394.1"/>
    </source>
</evidence>
<evidence type="ECO:0008006" key="3">
    <source>
        <dbReference type="Google" id="ProtNLM"/>
    </source>
</evidence>
<dbReference type="EMBL" id="CP112998">
    <property type="protein sequence ID" value="WAC13394.1"/>
    <property type="molecule type" value="Genomic_DNA"/>
</dbReference>
<dbReference type="Proteomes" id="UP001164653">
    <property type="component" value="Chromosome"/>
</dbReference>
<organism evidence="1 2">
    <name type="scientific">Dyadobacter pollutisoli</name>
    <dbReference type="NCBI Taxonomy" id="2910158"/>
    <lineage>
        <taxon>Bacteria</taxon>
        <taxon>Pseudomonadati</taxon>
        <taxon>Bacteroidota</taxon>
        <taxon>Cytophagia</taxon>
        <taxon>Cytophagales</taxon>
        <taxon>Spirosomataceae</taxon>
        <taxon>Dyadobacter</taxon>
    </lineage>
</organism>
<protein>
    <recommendedName>
        <fullName evidence="3">NERD domain-containing protein</fullName>
    </recommendedName>
</protein>
<dbReference type="RefSeq" id="WP_244819495.1">
    <property type="nucleotide sequence ID" value="NZ_CP112998.1"/>
</dbReference>
<dbReference type="AlphaFoldDB" id="A0A9E8SMJ8"/>
<sequence length="551" mass="64284">MSVEKEIGVLRAMVSKFDLESFAGFFAHYIRQKPSDLGSEVMGRFDSKVKDFLYMIALNAFSDQQQRSSFEYNQGQIIGFAKTLDKIKDDVRYVAPKDYNLEAVIHQLAFRNHFDNATLTYVEQDIEKIKIVFKPFDSVIATDFGLTFEQMVEIYKYSEQVTRVKYAASTAFLKSEEYLDFKRLSDSMPFGEATYPRLSAQVREALAAFEQRPHAYLLFSPEDLYEKFPRNIVDKFLEHFSFVPQEDSKVVYYSAESPFELQPIIRLSANRYLHVYQKQIPVAIYKRLYTHLSASVSLSERLHRHKDKVLEKKVSGTFRRFFDSKQAFFYENYIVGSGGEQDLLIIYKGRALIVEVKATKLRAPFRNAEMAVKRLKADFKSSIQYGYDQCKRIHDHLCSDQNFTIKDQKGRALYEVDPSRIQDVYSIVVTLERFGSLQTDLSLMLLKEHTATYPWSVYLDDLETFLLSLRQISGKGIGDLFHFLELRESLHGRIYATDELDICGAYLRDPVQFRRYCQQSDKLIIFPPSEQDIFDKLYYAKKLRLQERGLS</sequence>
<gene>
    <name evidence="1" type="ORF">ON006_05405</name>
</gene>
<keyword evidence="2" id="KW-1185">Reference proteome</keyword>